<evidence type="ECO:0000313" key="3">
    <source>
        <dbReference type="EMBL" id="KMS54639.1"/>
    </source>
</evidence>
<feature type="region of interest" description="Disordered" evidence="1">
    <location>
        <begin position="1"/>
        <end position="20"/>
    </location>
</feature>
<evidence type="ECO:0000256" key="1">
    <source>
        <dbReference type="SAM" id="MobiDB-lite"/>
    </source>
</evidence>
<comment type="caution">
    <text evidence="3">The sequence shown here is derived from an EMBL/GenBank/DDBJ whole genome shotgun (WGS) entry which is preliminary data.</text>
</comment>
<feature type="domain" description="T6SS Transcription factor RovC-like DNA binding" evidence="2">
    <location>
        <begin position="14"/>
        <end position="87"/>
    </location>
</feature>
<dbReference type="Proteomes" id="UP000052232">
    <property type="component" value="Unassembled WGS sequence"/>
</dbReference>
<gene>
    <name evidence="3" type="ORF">V473_15735</name>
</gene>
<dbReference type="AlphaFoldDB" id="A0A0J7XSK1"/>
<sequence length="95" mass="10959">MRVPVELDPDVDDEAPAGNDITPYDERHYVTYLRLLDAKAEGADWMEVARIVLHRDPVGDEARTRQCWESHLARAQWLSREGYRRILEQAVAAGR</sequence>
<dbReference type="EMBL" id="JACT01000003">
    <property type="protein sequence ID" value="KMS54639.1"/>
    <property type="molecule type" value="Genomic_DNA"/>
</dbReference>
<dbReference type="InterPro" id="IPR018754">
    <property type="entry name" value="RovC-like_DNA-bd"/>
</dbReference>
<evidence type="ECO:0000313" key="4">
    <source>
        <dbReference type="Proteomes" id="UP000052232"/>
    </source>
</evidence>
<dbReference type="STRING" id="1420583.V473_15735"/>
<dbReference type="RefSeq" id="WP_030540319.1">
    <property type="nucleotide sequence ID" value="NZ_KQ130435.1"/>
</dbReference>
<name>A0A0J7XSK1_9SPHN</name>
<protein>
    <recommendedName>
        <fullName evidence="2">T6SS Transcription factor RovC-like DNA binding domain-containing protein</fullName>
    </recommendedName>
</protein>
<dbReference type="PATRIC" id="fig|1420583.3.peg.2943"/>
<accession>A0A0J7XSK1</accession>
<dbReference type="Pfam" id="PF10074">
    <property type="entry name" value="RovC_DNA-bd"/>
    <property type="match status" value="1"/>
</dbReference>
<keyword evidence="4" id="KW-1185">Reference proteome</keyword>
<organism evidence="3 4">
    <name type="scientific">Sphingobium cupriresistens LL01</name>
    <dbReference type="NCBI Taxonomy" id="1420583"/>
    <lineage>
        <taxon>Bacteria</taxon>
        <taxon>Pseudomonadati</taxon>
        <taxon>Pseudomonadota</taxon>
        <taxon>Alphaproteobacteria</taxon>
        <taxon>Sphingomonadales</taxon>
        <taxon>Sphingomonadaceae</taxon>
        <taxon>Sphingobium</taxon>
    </lineage>
</organism>
<proteinExistence type="predicted"/>
<evidence type="ECO:0000259" key="2">
    <source>
        <dbReference type="Pfam" id="PF10074"/>
    </source>
</evidence>
<reference evidence="3 4" key="1">
    <citation type="journal article" date="2015" name="G3 (Bethesda)">
        <title>Insights into Ongoing Evolution of the Hexachlorocyclohexane Catabolic Pathway from Comparative Genomics of Ten Sphingomonadaceae Strains.</title>
        <authorList>
            <person name="Pearce S.L."/>
            <person name="Oakeshott J.G."/>
            <person name="Pandey G."/>
        </authorList>
    </citation>
    <scope>NUCLEOTIDE SEQUENCE [LARGE SCALE GENOMIC DNA]</scope>
    <source>
        <strain evidence="3 4">LL01</strain>
    </source>
</reference>